<dbReference type="STRING" id="452637.Oter_0496"/>
<name>B1ZRU3_OPITP</name>
<evidence type="ECO:0000256" key="4">
    <source>
        <dbReference type="ARBA" id="ARBA00023284"/>
    </source>
</evidence>
<organism evidence="7 8">
    <name type="scientific">Opitutus terrae (strain DSM 11246 / JCM 15787 / PB90-1)</name>
    <dbReference type="NCBI Taxonomy" id="452637"/>
    <lineage>
        <taxon>Bacteria</taxon>
        <taxon>Pseudomonadati</taxon>
        <taxon>Verrucomicrobiota</taxon>
        <taxon>Opitutia</taxon>
        <taxon>Opitutales</taxon>
        <taxon>Opitutaceae</taxon>
        <taxon>Opitutus</taxon>
    </lineage>
</organism>
<dbReference type="OrthoDB" id="9809733at2"/>
<dbReference type="KEGG" id="ote:Oter_0496"/>
<gene>
    <name evidence="7" type="ordered locus">Oter_0496</name>
</gene>
<evidence type="ECO:0000259" key="6">
    <source>
        <dbReference type="PROSITE" id="PS51352"/>
    </source>
</evidence>
<dbReference type="Gene3D" id="3.40.30.10">
    <property type="entry name" value="Glutaredoxin"/>
    <property type="match status" value="1"/>
</dbReference>
<keyword evidence="4" id="KW-0676">Redox-active center</keyword>
<dbReference type="GO" id="GO:0016209">
    <property type="term" value="F:antioxidant activity"/>
    <property type="evidence" value="ECO:0007669"/>
    <property type="project" value="InterPro"/>
</dbReference>
<dbReference type="AlphaFoldDB" id="B1ZRU3"/>
<dbReference type="GO" id="GO:0030313">
    <property type="term" value="C:cell envelope"/>
    <property type="evidence" value="ECO:0007669"/>
    <property type="project" value="UniProtKB-SubCell"/>
</dbReference>
<dbReference type="CDD" id="cd02966">
    <property type="entry name" value="TlpA_like_family"/>
    <property type="match status" value="1"/>
</dbReference>
<reference evidence="7 8" key="1">
    <citation type="journal article" date="2011" name="J. Bacteriol.">
        <title>Genome sequence of the verrucomicrobium Opitutus terrae PB90-1, an abundant inhabitant of rice paddy soil ecosystems.</title>
        <authorList>
            <person name="van Passel M.W."/>
            <person name="Kant R."/>
            <person name="Palva A."/>
            <person name="Copeland A."/>
            <person name="Lucas S."/>
            <person name="Lapidus A."/>
            <person name="Glavina del Rio T."/>
            <person name="Pitluck S."/>
            <person name="Goltsman E."/>
            <person name="Clum A."/>
            <person name="Sun H."/>
            <person name="Schmutz J."/>
            <person name="Larimer F.W."/>
            <person name="Land M.L."/>
            <person name="Hauser L."/>
            <person name="Kyrpides N."/>
            <person name="Mikhailova N."/>
            <person name="Richardson P.P."/>
            <person name="Janssen P.H."/>
            <person name="de Vos W.M."/>
            <person name="Smidt H."/>
        </authorList>
    </citation>
    <scope>NUCLEOTIDE SEQUENCE [LARGE SCALE GENOMIC DNA]</scope>
    <source>
        <strain evidence="8">DSM 11246 / JCM 15787 / PB90-1</strain>
    </source>
</reference>
<evidence type="ECO:0000313" key="7">
    <source>
        <dbReference type="EMBL" id="ACB73786.1"/>
    </source>
</evidence>
<proteinExistence type="predicted"/>
<sequence length="166" mass="18235">MNLSRLAFPVLLVAAAVLTHAQAAPVPPTPAPDWKLKDLMGAEVSSEQFKGKVVVVDFWATWCGPCRMEIPGYVALQKKYGRDKLAIIGMSVDRGPDVVKKFVAANKVDYQIVMANDDVVQAFGGDEGINAIPTTFIIDRTGQIRDRKLGAEPTEEFEKRLATYLK</sequence>
<dbReference type="InterPro" id="IPR013766">
    <property type="entry name" value="Thioredoxin_domain"/>
</dbReference>
<evidence type="ECO:0000256" key="2">
    <source>
        <dbReference type="ARBA" id="ARBA00022748"/>
    </source>
</evidence>
<keyword evidence="8" id="KW-1185">Reference proteome</keyword>
<protein>
    <submittedName>
        <fullName evidence="7">Redoxin domain protein</fullName>
    </submittedName>
</protein>
<dbReference type="SUPFAM" id="SSF52833">
    <property type="entry name" value="Thioredoxin-like"/>
    <property type="match status" value="1"/>
</dbReference>
<dbReference type="InterPro" id="IPR017937">
    <property type="entry name" value="Thioredoxin_CS"/>
</dbReference>
<dbReference type="eggNOG" id="COG0526">
    <property type="taxonomic scope" value="Bacteria"/>
</dbReference>
<dbReference type="InterPro" id="IPR000866">
    <property type="entry name" value="AhpC/TSA"/>
</dbReference>
<comment type="subcellular location">
    <subcellularLocation>
        <location evidence="1">Cell envelope</location>
    </subcellularLocation>
</comment>
<feature type="chain" id="PRO_5002774492" evidence="5">
    <location>
        <begin position="24"/>
        <end position="166"/>
    </location>
</feature>
<evidence type="ECO:0000256" key="3">
    <source>
        <dbReference type="ARBA" id="ARBA00023157"/>
    </source>
</evidence>
<evidence type="ECO:0000256" key="1">
    <source>
        <dbReference type="ARBA" id="ARBA00004196"/>
    </source>
</evidence>
<dbReference type="RefSeq" id="WP_012373324.1">
    <property type="nucleotide sequence ID" value="NC_010571.1"/>
</dbReference>
<accession>B1ZRU3</accession>
<dbReference type="Proteomes" id="UP000007013">
    <property type="component" value="Chromosome"/>
</dbReference>
<keyword evidence="2" id="KW-0201">Cytochrome c-type biogenesis</keyword>
<dbReference type="GO" id="GO:0016491">
    <property type="term" value="F:oxidoreductase activity"/>
    <property type="evidence" value="ECO:0007669"/>
    <property type="project" value="InterPro"/>
</dbReference>
<feature type="domain" description="Thioredoxin" evidence="6">
    <location>
        <begin position="25"/>
        <end position="166"/>
    </location>
</feature>
<dbReference type="InterPro" id="IPR050553">
    <property type="entry name" value="Thioredoxin_ResA/DsbE_sf"/>
</dbReference>
<evidence type="ECO:0000313" key="8">
    <source>
        <dbReference type="Proteomes" id="UP000007013"/>
    </source>
</evidence>
<dbReference type="PROSITE" id="PS00194">
    <property type="entry name" value="THIOREDOXIN_1"/>
    <property type="match status" value="1"/>
</dbReference>
<dbReference type="PANTHER" id="PTHR42852:SF6">
    <property type="entry name" value="THIOL:DISULFIDE INTERCHANGE PROTEIN DSBE"/>
    <property type="match status" value="1"/>
</dbReference>
<dbReference type="HOGENOM" id="CLU_042529_11_0_0"/>
<keyword evidence="5" id="KW-0732">Signal</keyword>
<dbReference type="EMBL" id="CP001032">
    <property type="protein sequence ID" value="ACB73786.1"/>
    <property type="molecule type" value="Genomic_DNA"/>
</dbReference>
<dbReference type="PANTHER" id="PTHR42852">
    <property type="entry name" value="THIOL:DISULFIDE INTERCHANGE PROTEIN DSBE"/>
    <property type="match status" value="1"/>
</dbReference>
<dbReference type="PRINTS" id="PR00421">
    <property type="entry name" value="THIOREDOXIN"/>
</dbReference>
<dbReference type="PROSITE" id="PS51352">
    <property type="entry name" value="THIOREDOXIN_2"/>
    <property type="match status" value="1"/>
</dbReference>
<evidence type="ECO:0000256" key="5">
    <source>
        <dbReference type="SAM" id="SignalP"/>
    </source>
</evidence>
<feature type="signal peptide" evidence="5">
    <location>
        <begin position="1"/>
        <end position="23"/>
    </location>
</feature>
<keyword evidence="3" id="KW-1015">Disulfide bond</keyword>
<dbReference type="Pfam" id="PF00578">
    <property type="entry name" value="AhpC-TSA"/>
    <property type="match status" value="1"/>
</dbReference>
<dbReference type="InterPro" id="IPR036249">
    <property type="entry name" value="Thioredoxin-like_sf"/>
</dbReference>
<dbReference type="GO" id="GO:0017004">
    <property type="term" value="P:cytochrome complex assembly"/>
    <property type="evidence" value="ECO:0007669"/>
    <property type="project" value="UniProtKB-KW"/>
</dbReference>